<keyword evidence="2" id="KW-0496">Mitochondrion</keyword>
<dbReference type="EMBL" id="GQ903130">
    <property type="protein sequence ID" value="ACX30970.1"/>
    <property type="molecule type" value="Genomic_DNA"/>
</dbReference>
<accession>D1LDQ5</accession>
<proteinExistence type="predicted"/>
<keyword evidence="1" id="KW-0812">Transmembrane</keyword>
<feature type="transmembrane region" description="Helical" evidence="1">
    <location>
        <begin position="331"/>
        <end position="351"/>
    </location>
</feature>
<keyword evidence="1" id="KW-1133">Transmembrane helix</keyword>
<sequence length="380" mass="46051">MQCPLRSYLFLEKDLILFFTLLCWLFCLFSVTMSLLYRINLRLRFFSSFWKFYMSPGMVFCLSILLILLFDGLLLDDEPLWEPLEWSVVQTWILYSYIFTWASEVIFSSRYGSFTNRDKVVWIGLFRTYYGLLYWFFINLIIVTVFVTLPFYFEITYAISYSVVWWNWLSSVFFFKFISFFSVILLLMSLIRLRARWTSQWEIRYLLLLVLFFLSFLFYFQTFITWFSFFTDTDTFRKSGWSELSRVTNGPLKWGWGSSSRDHFSYHKTTTAFWAKNDQLVLSSLLFINIFLFLFLFFLILQVIAYYWVLSYSGEISHNGLTYLYSTVLHFFYLILGFSFLVLLSLIYQFMRFPVELFYYVKFVQLMRLEGELVLDIFLV</sequence>
<feature type="transmembrane region" description="Helical" evidence="1">
    <location>
        <begin position="132"/>
        <end position="153"/>
    </location>
</feature>
<feature type="transmembrane region" description="Helical" evidence="1">
    <location>
        <begin position="90"/>
        <end position="111"/>
    </location>
</feature>
<geneLocation type="mitochondrion" evidence="2"/>
<keyword evidence="1" id="KW-0472">Membrane</keyword>
<gene>
    <name evidence="2" type="primary">ORF380</name>
</gene>
<feature type="transmembrane region" description="Helical" evidence="1">
    <location>
        <begin position="286"/>
        <end position="310"/>
    </location>
</feature>
<feature type="transmembrane region" description="Helical" evidence="1">
    <location>
        <begin position="15"/>
        <end position="37"/>
    </location>
</feature>
<reference evidence="2" key="1">
    <citation type="journal article" date="2009" name="BMC Genomics">
        <title>The mitochondrial genomes of the ciliates Euplotes minuta and Euplotes crassus.</title>
        <authorList>
            <person name="de Graaf R.M."/>
            <person name="van Alen T.A."/>
            <person name="Dutilh B.E."/>
            <person name="Kuiper J.W."/>
            <person name="van Zoggel H.J."/>
            <person name="Huynh M.B."/>
            <person name="Gortz H.D."/>
            <person name="Huynen M.A."/>
            <person name="Hackstein J.H."/>
        </authorList>
    </citation>
    <scope>NUCLEOTIDE SEQUENCE</scope>
</reference>
<organism evidence="2">
    <name type="scientific">Moneuplotes minuta</name>
    <dbReference type="NCBI Taxonomy" id="74792"/>
    <lineage>
        <taxon>Eukaryota</taxon>
        <taxon>Sar</taxon>
        <taxon>Alveolata</taxon>
        <taxon>Ciliophora</taxon>
        <taxon>Intramacronucleata</taxon>
        <taxon>Spirotrichea</taxon>
        <taxon>Hypotrichia</taxon>
        <taxon>Euplotida</taxon>
        <taxon>Euplotidae</taxon>
        <taxon>Moneuplotes</taxon>
    </lineage>
</organism>
<feature type="transmembrane region" description="Helical" evidence="1">
    <location>
        <begin position="205"/>
        <end position="229"/>
    </location>
</feature>
<protein>
    <submittedName>
        <fullName evidence="2">Uncharacterized protein ORF380</fullName>
    </submittedName>
</protein>
<dbReference type="AlphaFoldDB" id="D1LDQ5"/>
<evidence type="ECO:0000313" key="2">
    <source>
        <dbReference type="EMBL" id="ACX30970.1"/>
    </source>
</evidence>
<evidence type="ECO:0000256" key="1">
    <source>
        <dbReference type="SAM" id="Phobius"/>
    </source>
</evidence>
<feature type="transmembrane region" description="Helical" evidence="1">
    <location>
        <begin position="173"/>
        <end position="193"/>
    </location>
</feature>
<name>D1LDQ5_9SPIT</name>
<feature type="transmembrane region" description="Helical" evidence="1">
    <location>
        <begin position="49"/>
        <end position="70"/>
    </location>
</feature>